<comment type="subcellular location">
    <subcellularLocation>
        <location evidence="1">Membrane</location>
        <topology evidence="1">Multi-pass membrane protein</topology>
    </subcellularLocation>
</comment>
<feature type="transmembrane region" description="Helical" evidence="7">
    <location>
        <begin position="66"/>
        <end position="84"/>
    </location>
</feature>
<feature type="transmembrane region" description="Helical" evidence="7">
    <location>
        <begin position="43"/>
        <end position="59"/>
    </location>
</feature>
<dbReference type="PROSITE" id="PS01116">
    <property type="entry name" value="XANTH_URACIL_PERMASE"/>
    <property type="match status" value="1"/>
</dbReference>
<evidence type="ECO:0000256" key="6">
    <source>
        <dbReference type="ARBA" id="ARBA00023136"/>
    </source>
</evidence>
<dbReference type="GO" id="GO:0042907">
    <property type="term" value="F:xanthine transmembrane transporter activity"/>
    <property type="evidence" value="ECO:0007669"/>
    <property type="project" value="TreeGrafter"/>
</dbReference>
<name>A0A1T4MXR2_9FIRM</name>
<protein>
    <submittedName>
        <fullName evidence="8">Uracil permease</fullName>
    </submittedName>
</protein>
<dbReference type="RefSeq" id="WP_078664864.1">
    <property type="nucleotide sequence ID" value="NZ_FUXM01000005.1"/>
</dbReference>
<dbReference type="InterPro" id="IPR006042">
    <property type="entry name" value="Xan_ur_permease"/>
</dbReference>
<dbReference type="PANTHER" id="PTHR42810:SF2">
    <property type="entry name" value="PURINE PERMEASE C1399.01C-RELATED"/>
    <property type="match status" value="1"/>
</dbReference>
<keyword evidence="6 7" id="KW-0472">Membrane</keyword>
<feature type="transmembrane region" description="Helical" evidence="7">
    <location>
        <begin position="372"/>
        <end position="389"/>
    </location>
</feature>
<evidence type="ECO:0000256" key="7">
    <source>
        <dbReference type="SAM" id="Phobius"/>
    </source>
</evidence>
<evidence type="ECO:0000256" key="4">
    <source>
        <dbReference type="ARBA" id="ARBA00022692"/>
    </source>
</evidence>
<evidence type="ECO:0000256" key="2">
    <source>
        <dbReference type="ARBA" id="ARBA00008821"/>
    </source>
</evidence>
<feature type="transmembrane region" description="Helical" evidence="7">
    <location>
        <begin position="120"/>
        <end position="142"/>
    </location>
</feature>
<feature type="transmembrane region" description="Helical" evidence="7">
    <location>
        <begin position="148"/>
        <end position="166"/>
    </location>
</feature>
<feature type="transmembrane region" description="Helical" evidence="7">
    <location>
        <begin position="236"/>
        <end position="260"/>
    </location>
</feature>
<feature type="transmembrane region" description="Helical" evidence="7">
    <location>
        <begin position="341"/>
        <end position="360"/>
    </location>
</feature>
<proteinExistence type="inferred from homology"/>
<keyword evidence="5 7" id="KW-1133">Transmembrane helix</keyword>
<feature type="transmembrane region" description="Helical" evidence="7">
    <location>
        <begin position="90"/>
        <end position="108"/>
    </location>
</feature>
<feature type="transmembrane region" description="Helical" evidence="7">
    <location>
        <begin position="310"/>
        <end position="329"/>
    </location>
</feature>
<dbReference type="Pfam" id="PF00860">
    <property type="entry name" value="Xan_ur_permease"/>
    <property type="match status" value="1"/>
</dbReference>
<keyword evidence="9" id="KW-1185">Reference proteome</keyword>
<dbReference type="NCBIfam" id="TIGR00801">
    <property type="entry name" value="ncs2"/>
    <property type="match status" value="1"/>
</dbReference>
<dbReference type="GO" id="GO:0005886">
    <property type="term" value="C:plasma membrane"/>
    <property type="evidence" value="ECO:0007669"/>
    <property type="project" value="TreeGrafter"/>
</dbReference>
<comment type="similarity">
    <text evidence="2">Belongs to the nucleobase:cation symporter-2 (NCS2) (TC 2.A.40) family.</text>
</comment>
<dbReference type="OrthoDB" id="9779092at2"/>
<evidence type="ECO:0000256" key="1">
    <source>
        <dbReference type="ARBA" id="ARBA00004141"/>
    </source>
</evidence>
<keyword evidence="4 7" id="KW-0812">Transmembrane</keyword>
<organism evidence="8 9">
    <name type="scientific">Carboxydocella sporoproducens DSM 16521</name>
    <dbReference type="NCBI Taxonomy" id="1121270"/>
    <lineage>
        <taxon>Bacteria</taxon>
        <taxon>Bacillati</taxon>
        <taxon>Bacillota</taxon>
        <taxon>Clostridia</taxon>
        <taxon>Eubacteriales</taxon>
        <taxon>Clostridiales Family XVI. Incertae Sedis</taxon>
        <taxon>Carboxydocella</taxon>
    </lineage>
</organism>
<sequence>MKKRFDVHERPPIGQALVLALQHVFAMFGATVLVPFLTGLDPAVALFTSGVGTIIFHLFTGGKVPAYLGSSFAFIAPLAAWVTGAKDLPGAMGGAFVAGLVYVLMFFLIRAFGTEFIHRLVPSVVVGPVVMIIGLSLAGVAVNNMASLHWPTAIFTCVMAIIFSIFGRGFMKVIPILLGIISGYIFAIVWNMVEPTTIGENMKLVDFAPFVQSLNPDTLLGYFHLPQFVLPGFKMAAIWAIAPIALVTIIEDLGHVLVIGNVTERDLIKDPGFDRVLLGNGLATSIASLFGGPPSTTYGENIGVLAITRVFSSFVIWCAAGIAILLSFFNPVRVLISTIPVPVMGGIVILLFGMIAAAGIRTMIEAKTDLSSTRNLIIVSIILILGVGLKDHGVSYATLAGIILNLILPQDKVEDDAVLTLEPDTVEETKRLH</sequence>
<feature type="transmembrane region" description="Helical" evidence="7">
    <location>
        <begin position="12"/>
        <end position="37"/>
    </location>
</feature>
<reference evidence="9" key="1">
    <citation type="submission" date="2017-02" db="EMBL/GenBank/DDBJ databases">
        <authorList>
            <person name="Varghese N."/>
            <person name="Submissions S."/>
        </authorList>
    </citation>
    <scope>NUCLEOTIDE SEQUENCE [LARGE SCALE GENOMIC DNA]</scope>
    <source>
        <strain evidence="9">DSM 16521</strain>
    </source>
</reference>
<dbReference type="InterPro" id="IPR006043">
    <property type="entry name" value="NCS2"/>
</dbReference>
<evidence type="ECO:0000313" key="9">
    <source>
        <dbReference type="Proteomes" id="UP000189933"/>
    </source>
</evidence>
<evidence type="ECO:0000313" key="8">
    <source>
        <dbReference type="EMBL" id="SJZ71839.1"/>
    </source>
</evidence>
<keyword evidence="3" id="KW-0813">Transport</keyword>
<dbReference type="Proteomes" id="UP000189933">
    <property type="component" value="Unassembled WGS sequence"/>
</dbReference>
<dbReference type="PANTHER" id="PTHR42810">
    <property type="entry name" value="PURINE PERMEASE C1399.01C-RELATED"/>
    <property type="match status" value="1"/>
</dbReference>
<accession>A0A1T4MXR2</accession>
<dbReference type="EMBL" id="FUXM01000005">
    <property type="protein sequence ID" value="SJZ71839.1"/>
    <property type="molecule type" value="Genomic_DNA"/>
</dbReference>
<feature type="transmembrane region" description="Helical" evidence="7">
    <location>
        <begin position="173"/>
        <end position="193"/>
    </location>
</feature>
<evidence type="ECO:0000256" key="3">
    <source>
        <dbReference type="ARBA" id="ARBA00022448"/>
    </source>
</evidence>
<gene>
    <name evidence="8" type="ORF">SAMN02745885_00761</name>
</gene>
<dbReference type="AlphaFoldDB" id="A0A1T4MXR2"/>
<evidence type="ECO:0000256" key="5">
    <source>
        <dbReference type="ARBA" id="ARBA00022989"/>
    </source>
</evidence>